<proteinExistence type="predicted"/>
<name>A0A7S2S024_9STRA</name>
<dbReference type="AlphaFoldDB" id="A0A7S2S024"/>
<evidence type="ECO:0000313" key="2">
    <source>
        <dbReference type="EMBL" id="CAD9685577.1"/>
    </source>
</evidence>
<sequence length="554" mass="59090">MSSGMSNEQDIESMKMDPPQQSLNKKRNLLLCVGSLAVVALTIGLSVGLTRGKGEERGNVQEPTKLNKQDFSRSSSFIDQACSMGNRVMSDSTTGNSTGNMFESTVNAFCETECEVAQCCDPFSSDDSSCVSSQASLASCVAYAKCQVEGYPAALDLPTMCSMEQISENSTACAEACDAATCCFADDVNDQCFPEMFMMCMDYAPCQNLRVNTMLPVAPHNLDEICSNTDKEQCKNICDAASCCVDDPGNEDNCFSTNFITCTSYAACGFLLLDLPNNKVPEPSNGTDFAEICSPSLLMSGQDGARDDCINTCEQAECCTASGVDMLNNCFFTDPFGCLEYATCSYLEVTGGSVPAAPENITELCSLENILDSSSGSDCADICEAPEASCCFEWTSADNCVDDGNAYACGTYYPCLSMLLSSGEVGNLQSPNEAIDEKCSLDSVQENSTACEELCEPAVCCTSIDDNCFFNNADVCGKYIVNCANLVVPTGDLEAAEPPENIGDICSPFSFITGRSQECSDLCVQASPCCTEMGDESCLLNSPTQCAKWALYCI</sequence>
<reference evidence="2" key="1">
    <citation type="submission" date="2021-01" db="EMBL/GenBank/DDBJ databases">
        <authorList>
            <person name="Corre E."/>
            <person name="Pelletier E."/>
            <person name="Niang G."/>
            <person name="Scheremetjew M."/>
            <person name="Finn R."/>
            <person name="Kale V."/>
            <person name="Holt S."/>
            <person name="Cochrane G."/>
            <person name="Meng A."/>
            <person name="Brown T."/>
            <person name="Cohen L."/>
        </authorList>
    </citation>
    <scope>NUCLEOTIDE SEQUENCE</scope>
    <source>
        <strain evidence="2">CCMP1452</strain>
    </source>
</reference>
<feature type="region of interest" description="Disordered" evidence="1">
    <location>
        <begin position="1"/>
        <end position="20"/>
    </location>
</feature>
<gene>
    <name evidence="2" type="ORF">EANT1437_LOCUS10899</name>
</gene>
<accession>A0A7S2S024</accession>
<evidence type="ECO:0000256" key="1">
    <source>
        <dbReference type="SAM" id="MobiDB-lite"/>
    </source>
</evidence>
<dbReference type="EMBL" id="HBHI01021237">
    <property type="protein sequence ID" value="CAD9685577.1"/>
    <property type="molecule type" value="Transcribed_RNA"/>
</dbReference>
<protein>
    <submittedName>
        <fullName evidence="2">Uncharacterized protein</fullName>
    </submittedName>
</protein>
<organism evidence="2">
    <name type="scientific">Eucampia antarctica</name>
    <dbReference type="NCBI Taxonomy" id="49252"/>
    <lineage>
        <taxon>Eukaryota</taxon>
        <taxon>Sar</taxon>
        <taxon>Stramenopiles</taxon>
        <taxon>Ochrophyta</taxon>
        <taxon>Bacillariophyta</taxon>
        <taxon>Mediophyceae</taxon>
        <taxon>Biddulphiophycidae</taxon>
        <taxon>Hemiaulales</taxon>
        <taxon>Hemiaulaceae</taxon>
        <taxon>Eucampia</taxon>
    </lineage>
</organism>